<proteinExistence type="predicted"/>
<dbReference type="HOGENOM" id="CLU_1764897_0_0_3"/>
<feature type="signal peptide" evidence="1">
    <location>
        <begin position="1"/>
        <end position="29"/>
    </location>
</feature>
<feature type="chain" id="PRO_5002827588" description="Lipoprotein" evidence="1">
    <location>
        <begin position="30"/>
        <end position="147"/>
    </location>
</feature>
<evidence type="ECO:0000256" key="1">
    <source>
        <dbReference type="SAM" id="SignalP"/>
    </source>
</evidence>
<dbReference type="PROSITE" id="PS51257">
    <property type="entry name" value="PROKAR_LIPOPROTEIN"/>
    <property type="match status" value="1"/>
</dbReference>
<evidence type="ECO:0008006" key="4">
    <source>
        <dbReference type="Google" id="ProtNLM"/>
    </source>
</evidence>
<organism evidence="2 3">
    <name type="scientific">Coleofasciculus chthonoplastes PCC 7420</name>
    <dbReference type="NCBI Taxonomy" id="118168"/>
    <lineage>
        <taxon>Bacteria</taxon>
        <taxon>Bacillati</taxon>
        <taxon>Cyanobacteriota</taxon>
        <taxon>Cyanophyceae</taxon>
        <taxon>Coleofasciculales</taxon>
        <taxon>Coleofasciculaceae</taxon>
        <taxon>Coleofasciculus</taxon>
    </lineage>
</organism>
<evidence type="ECO:0000313" key="2">
    <source>
        <dbReference type="EMBL" id="EDX77307.1"/>
    </source>
</evidence>
<dbReference type="AlphaFoldDB" id="B4VM03"/>
<reference evidence="2 3" key="1">
    <citation type="submission" date="2008-07" db="EMBL/GenBank/DDBJ databases">
        <authorList>
            <person name="Tandeau de Marsac N."/>
            <person name="Ferriera S."/>
            <person name="Johnson J."/>
            <person name="Kravitz S."/>
            <person name="Beeson K."/>
            <person name="Sutton G."/>
            <person name="Rogers Y.-H."/>
            <person name="Friedman R."/>
            <person name="Frazier M."/>
            <person name="Venter J.C."/>
        </authorList>
    </citation>
    <scope>NUCLEOTIDE SEQUENCE [LARGE SCALE GENOMIC DNA]</scope>
    <source>
        <strain evidence="2 3">PCC 7420</strain>
    </source>
</reference>
<dbReference type="RefSeq" id="WP_006099419.1">
    <property type="nucleotide sequence ID" value="NZ_DS989844.1"/>
</dbReference>
<evidence type="ECO:0000313" key="3">
    <source>
        <dbReference type="Proteomes" id="UP000003835"/>
    </source>
</evidence>
<dbReference type="STRING" id="118168.MC7420_444"/>
<dbReference type="EMBL" id="DS989844">
    <property type="protein sequence ID" value="EDX77307.1"/>
    <property type="molecule type" value="Genomic_DNA"/>
</dbReference>
<gene>
    <name evidence="2" type="ORF">MC7420_444</name>
</gene>
<keyword evidence="3" id="KW-1185">Reference proteome</keyword>
<dbReference type="Proteomes" id="UP000003835">
    <property type="component" value="Unassembled WGS sequence"/>
</dbReference>
<protein>
    <recommendedName>
        <fullName evidence="4">Lipoprotein</fullName>
    </recommendedName>
</protein>
<sequence>MNKTIVFFKQTFYKLLVLLIVLTSCQEKAMVLPAEVATVEKPAISPSGKYTLVIESNENPDLPYRKFKILDQEQNILYTLSEQFDIRHTTYFLWGVDDRVWVYSGDTGTFFWENEPDKKKWQRHVYARSDVPAPSYLKEQRPRLHQR</sequence>
<keyword evidence="1" id="KW-0732">Signal</keyword>
<name>B4VM03_9CYAN</name>
<accession>B4VM03</accession>